<dbReference type="KEGG" id="llu:AKJ09_01721"/>
<keyword evidence="6 7" id="KW-0961">Cell wall biogenesis/degradation</keyword>
<dbReference type="GO" id="GO:0008360">
    <property type="term" value="P:regulation of cell shape"/>
    <property type="evidence" value="ECO:0007669"/>
    <property type="project" value="UniProtKB-UniRule"/>
</dbReference>
<keyword evidence="11" id="KW-1185">Reference proteome</keyword>
<dbReference type="GO" id="GO:0005576">
    <property type="term" value="C:extracellular region"/>
    <property type="evidence" value="ECO:0007669"/>
    <property type="project" value="TreeGrafter"/>
</dbReference>
<sequence>MEATADDDIAEDPAPADAAPAEYRLIGALFGQTPIMSAMEWPTKEVDKVKVNTGSMRIGYIRQGAKVPVLPQPHRKPNCKQGWYELVQGGFVCARYASLDLNHVDLRTAPRPPDLSAPLPYEYAYNVGNGTPLYRKVPTREQRLKFEPWLNPKPIAKPSDDAVEETSIAASTRDAKSVAKSATDPFGVRTEELDAGVPWYLRDYDGGKPKVTLDELKGEGPMVKRMVRGFFVAVDKEITENGTKWLRTTNSLLVPRERVYVYSAASKLQGVWLDDRSDLVRGDDGNEMPDAGPIVTIKPTPDICKPGSKSQVAVVTSGSAKKYALSATRKSVTKSHPLRYHSILKLTGEDVVIDGVAYDEVDEGWWMRRSEGVRTEPGPAPKDLAPGEKWIDINIRTQTLVAYEGSEPVFATAMSSGRDGKQDPKRDHKTPTGTWRIREKHIAATMDGDANAEPYSLDDVPWIQYYEGSYALHGVYWHDSFGRRKSHGCVNLAPLDARALFNWTEPSMPENWHGVWSTADKPGTRVVVHE</sequence>
<dbReference type="GO" id="GO:0071555">
    <property type="term" value="P:cell wall organization"/>
    <property type="evidence" value="ECO:0007669"/>
    <property type="project" value="UniProtKB-UniRule"/>
</dbReference>
<dbReference type="PATRIC" id="fig|1391654.3.peg.1736"/>
<feature type="region of interest" description="Disordered" evidence="8">
    <location>
        <begin position="413"/>
        <end position="432"/>
    </location>
</feature>
<feature type="active site" description="Nucleophile" evidence="7">
    <location>
        <position position="489"/>
    </location>
</feature>
<dbReference type="Gene3D" id="2.40.440.10">
    <property type="entry name" value="L,D-transpeptidase catalytic domain-like"/>
    <property type="match status" value="1"/>
</dbReference>
<dbReference type="PANTHER" id="PTHR30582">
    <property type="entry name" value="L,D-TRANSPEPTIDASE"/>
    <property type="match status" value="1"/>
</dbReference>
<name>A0A0K1PNG6_9BACT</name>
<evidence type="ECO:0000313" key="11">
    <source>
        <dbReference type="Proteomes" id="UP000064967"/>
    </source>
</evidence>
<dbReference type="PANTHER" id="PTHR30582:SF2">
    <property type="entry name" value="L,D-TRANSPEPTIDASE YCIB-RELATED"/>
    <property type="match status" value="1"/>
</dbReference>
<evidence type="ECO:0000259" key="9">
    <source>
        <dbReference type="PROSITE" id="PS52029"/>
    </source>
</evidence>
<dbReference type="GO" id="GO:0016740">
    <property type="term" value="F:transferase activity"/>
    <property type="evidence" value="ECO:0007669"/>
    <property type="project" value="UniProtKB-KW"/>
</dbReference>
<dbReference type="GO" id="GO:0071972">
    <property type="term" value="F:peptidoglycan L,D-transpeptidase activity"/>
    <property type="evidence" value="ECO:0007669"/>
    <property type="project" value="TreeGrafter"/>
</dbReference>
<feature type="domain" description="L,D-TPase catalytic" evidence="9">
    <location>
        <begin position="389"/>
        <end position="529"/>
    </location>
</feature>
<evidence type="ECO:0000256" key="3">
    <source>
        <dbReference type="ARBA" id="ARBA00022679"/>
    </source>
</evidence>
<evidence type="ECO:0000256" key="2">
    <source>
        <dbReference type="ARBA" id="ARBA00005992"/>
    </source>
</evidence>
<dbReference type="PROSITE" id="PS52029">
    <property type="entry name" value="LD_TPASE"/>
    <property type="match status" value="1"/>
</dbReference>
<dbReference type="UniPathway" id="UPA00219"/>
<dbReference type="AlphaFoldDB" id="A0A0K1PNG6"/>
<dbReference type="InterPro" id="IPR005490">
    <property type="entry name" value="LD_TPept_cat_dom"/>
</dbReference>
<keyword evidence="4 7" id="KW-0133">Cell shape</keyword>
<dbReference type="GO" id="GO:0018104">
    <property type="term" value="P:peptidoglycan-protein cross-linking"/>
    <property type="evidence" value="ECO:0007669"/>
    <property type="project" value="TreeGrafter"/>
</dbReference>
<dbReference type="InterPro" id="IPR050979">
    <property type="entry name" value="LD-transpeptidase"/>
</dbReference>
<reference evidence="10 11" key="1">
    <citation type="submission" date="2015-08" db="EMBL/GenBank/DDBJ databases">
        <authorList>
            <person name="Babu N.S."/>
            <person name="Beckwith C.J."/>
            <person name="Beseler K.G."/>
            <person name="Brison A."/>
            <person name="Carone J.V."/>
            <person name="Caskin T.P."/>
            <person name="Diamond M."/>
            <person name="Durham M.E."/>
            <person name="Foxe J.M."/>
            <person name="Go M."/>
            <person name="Henderson B.A."/>
            <person name="Jones I.B."/>
            <person name="McGettigan J.A."/>
            <person name="Micheletti S.J."/>
            <person name="Nasrallah M.E."/>
            <person name="Ortiz D."/>
            <person name="Piller C.R."/>
            <person name="Privatt S.R."/>
            <person name="Schneider S.L."/>
            <person name="Sharp S."/>
            <person name="Smith T.C."/>
            <person name="Stanton J.D."/>
            <person name="Ullery H.E."/>
            <person name="Wilson R.J."/>
            <person name="Serrano M.G."/>
            <person name="Buck G."/>
            <person name="Lee V."/>
            <person name="Wang Y."/>
            <person name="Carvalho R."/>
            <person name="Voegtly L."/>
            <person name="Shi R."/>
            <person name="Duckworth R."/>
            <person name="Johnson A."/>
            <person name="Loviza R."/>
            <person name="Walstead R."/>
            <person name="Shah Z."/>
            <person name="Kiflezghi M."/>
            <person name="Wade K."/>
            <person name="Ball S.L."/>
            <person name="Bradley K.W."/>
            <person name="Asai D.J."/>
            <person name="Bowman C.A."/>
            <person name="Russell D.A."/>
            <person name="Pope W.H."/>
            <person name="Jacobs-Sera D."/>
            <person name="Hendrix R.W."/>
            <person name="Hatfull G.F."/>
        </authorList>
    </citation>
    <scope>NUCLEOTIDE SEQUENCE [LARGE SCALE GENOMIC DNA]</scope>
    <source>
        <strain evidence="10 11">DSM 27648</strain>
    </source>
</reference>
<organism evidence="10 11">
    <name type="scientific">Labilithrix luteola</name>
    <dbReference type="NCBI Taxonomy" id="1391654"/>
    <lineage>
        <taxon>Bacteria</taxon>
        <taxon>Pseudomonadati</taxon>
        <taxon>Myxococcota</taxon>
        <taxon>Polyangia</taxon>
        <taxon>Polyangiales</taxon>
        <taxon>Labilitrichaceae</taxon>
        <taxon>Labilithrix</taxon>
    </lineage>
</organism>
<keyword evidence="5 7" id="KW-0573">Peptidoglycan synthesis</keyword>
<dbReference type="Pfam" id="PF03734">
    <property type="entry name" value="YkuD"/>
    <property type="match status" value="1"/>
</dbReference>
<keyword evidence="3" id="KW-0808">Transferase</keyword>
<dbReference type="SUPFAM" id="SSF141523">
    <property type="entry name" value="L,D-transpeptidase catalytic domain-like"/>
    <property type="match status" value="1"/>
</dbReference>
<dbReference type="Proteomes" id="UP000064967">
    <property type="component" value="Chromosome"/>
</dbReference>
<dbReference type="STRING" id="1391654.AKJ09_01721"/>
<evidence type="ECO:0000256" key="8">
    <source>
        <dbReference type="SAM" id="MobiDB-lite"/>
    </source>
</evidence>
<dbReference type="RefSeq" id="WP_240488416.1">
    <property type="nucleotide sequence ID" value="NZ_CP012333.1"/>
</dbReference>
<evidence type="ECO:0000313" key="10">
    <source>
        <dbReference type="EMBL" id="AKU95057.1"/>
    </source>
</evidence>
<dbReference type="EMBL" id="CP012333">
    <property type="protein sequence ID" value="AKU95057.1"/>
    <property type="molecule type" value="Genomic_DNA"/>
</dbReference>
<evidence type="ECO:0000256" key="4">
    <source>
        <dbReference type="ARBA" id="ARBA00022960"/>
    </source>
</evidence>
<protein>
    <recommendedName>
        <fullName evidence="9">L,D-TPase catalytic domain-containing protein</fullName>
    </recommendedName>
</protein>
<feature type="active site" description="Proton donor/acceptor" evidence="7">
    <location>
        <position position="473"/>
    </location>
</feature>
<comment type="pathway">
    <text evidence="1 7">Cell wall biogenesis; peptidoglycan biosynthesis.</text>
</comment>
<feature type="compositionally biased region" description="Basic and acidic residues" evidence="8">
    <location>
        <begin position="418"/>
        <end position="432"/>
    </location>
</feature>
<comment type="similarity">
    <text evidence="2">Belongs to the YkuD family.</text>
</comment>
<dbReference type="CDD" id="cd16913">
    <property type="entry name" value="YkuD_like"/>
    <property type="match status" value="1"/>
</dbReference>
<dbReference type="InterPro" id="IPR038063">
    <property type="entry name" value="Transpep_catalytic_dom"/>
</dbReference>
<gene>
    <name evidence="10" type="ORF">AKJ09_01721</name>
</gene>
<proteinExistence type="inferred from homology"/>
<accession>A0A0K1PNG6</accession>
<evidence type="ECO:0000256" key="1">
    <source>
        <dbReference type="ARBA" id="ARBA00004752"/>
    </source>
</evidence>
<evidence type="ECO:0000256" key="5">
    <source>
        <dbReference type="ARBA" id="ARBA00022984"/>
    </source>
</evidence>
<evidence type="ECO:0000256" key="7">
    <source>
        <dbReference type="PROSITE-ProRule" id="PRU01373"/>
    </source>
</evidence>
<evidence type="ECO:0000256" key="6">
    <source>
        <dbReference type="ARBA" id="ARBA00023316"/>
    </source>
</evidence>